<dbReference type="PATRIC" id="fig|1432052.4.peg.3569"/>
<evidence type="ECO:0000313" key="6">
    <source>
        <dbReference type="EMBL" id="ODM07312.1"/>
    </source>
</evidence>
<reference evidence="6 9" key="1">
    <citation type="submission" date="2016-07" db="EMBL/GenBank/DDBJ databases">
        <title>Characterization of isolates of Eisenbergiella tayi derived from blood cultures, using whole genome sequencing.</title>
        <authorList>
            <person name="Burdz T."/>
            <person name="Wiebe D."/>
            <person name="Huynh C."/>
            <person name="Bernard K."/>
        </authorList>
    </citation>
    <scope>NUCLEOTIDE SEQUENCE [LARGE SCALE GENOMIC DNA]</scope>
    <source>
        <strain evidence="6 9">NML 110608</strain>
    </source>
</reference>
<evidence type="ECO:0000313" key="8">
    <source>
        <dbReference type="EMBL" id="ODR55028.1"/>
    </source>
</evidence>
<keyword evidence="11" id="KW-1185">Reference proteome</keyword>
<evidence type="ECO:0000313" key="7">
    <source>
        <dbReference type="EMBL" id="ODR45751.1"/>
    </source>
</evidence>
<dbReference type="GO" id="GO:0043720">
    <property type="term" value="F:3-keto-5-aminohexanoate cleavage activity"/>
    <property type="evidence" value="ECO:0007669"/>
    <property type="project" value="InterPro"/>
</dbReference>
<evidence type="ECO:0000313" key="10">
    <source>
        <dbReference type="Proteomes" id="UP000094271"/>
    </source>
</evidence>
<keyword evidence="3" id="KW-0479">Metal-binding</keyword>
<dbReference type="Proteomes" id="UP000094271">
    <property type="component" value="Unassembled WGS sequence"/>
</dbReference>
<dbReference type="Pfam" id="PF05853">
    <property type="entry name" value="BKACE"/>
    <property type="match status" value="1"/>
</dbReference>
<dbReference type="Proteomes" id="UP000094869">
    <property type="component" value="Unassembled WGS sequence"/>
</dbReference>
<reference evidence="8 10" key="3">
    <citation type="submission" date="2016-08" db="EMBL/GenBank/DDBJ databases">
        <authorList>
            <person name="Seilhamer J.J."/>
        </authorList>
    </citation>
    <scope>NUCLEOTIDE SEQUENCE [LARGE SCALE GENOMIC DNA]</scope>
    <source>
        <strain evidence="8 10">NML150140-1</strain>
    </source>
</reference>
<reference evidence="7 11" key="2">
    <citation type="submission" date="2016-08" db="EMBL/GenBank/DDBJ databases">
        <title>Characterization of Isolates of Eisenbergiella tayi Derived from Blood Cultures, Using Whole Genome Sequencing.</title>
        <authorList>
            <person name="Bernier A.-M."/>
            <person name="Burdz T."/>
            <person name="Wiebe D."/>
            <person name="Bernard K."/>
        </authorList>
    </citation>
    <scope>NUCLEOTIDE SEQUENCE [LARGE SCALE GENOMIC DNA]</scope>
    <source>
        <strain evidence="7 11">NML120146</strain>
    </source>
</reference>
<comment type="caution">
    <text evidence="6">The sequence shown here is derived from an EMBL/GenBank/DDBJ whole genome shotgun (WGS) entry which is preliminary data.</text>
</comment>
<evidence type="ECO:0000256" key="2">
    <source>
        <dbReference type="ARBA" id="ARBA00022679"/>
    </source>
</evidence>
<dbReference type="EMBL" id="MCGH01000002">
    <property type="protein sequence ID" value="ODM07312.1"/>
    <property type="molecule type" value="Genomic_DNA"/>
</dbReference>
<evidence type="ECO:0000256" key="3">
    <source>
        <dbReference type="ARBA" id="ARBA00022723"/>
    </source>
</evidence>
<protein>
    <submittedName>
        <fullName evidence="6">3-keto-5-aminohexanoate cleavage enzyme</fullName>
        <ecNumber evidence="6">2.-.-.-</ecNumber>
    </submittedName>
    <submittedName>
        <fullName evidence="7">3-keto-5-aminohexanoate cleavage protein</fullName>
    </submittedName>
</protein>
<sequence>MRKVIISLAPVEAGLPVDKEALVEDVVRSAAAGAAMCHLHCRRPDGSLTPDITEMADTFDRIAERTDLIIQASTGGISDMDIRQRCYPLDYWRVESASLNGGTTNLGEAVYINTFEDIRYCAKAVYEREIIPEIEVFDIGMIYNIRMTQQEVPYRNPVLYNLVFGHKGGMQPNMECLTAFRAAVPADALWGVTHYGRDNWEFLAAAIAMGAAVVRIGFEDSRYLAPGRTACANYEEVEKLAALIRAMDLETASPEEARRIMNIPSRKKKPDTPPQAAGHQI</sequence>
<evidence type="ECO:0000313" key="9">
    <source>
        <dbReference type="Proteomes" id="UP000094067"/>
    </source>
</evidence>
<keyword evidence="2 6" id="KW-0808">Transferase</keyword>
<keyword evidence="4" id="KW-0862">Zinc</keyword>
<dbReference type="PANTHER" id="PTHR37418:SF2">
    <property type="entry name" value="3-KETO-5-AMINOHEXANOATE CLEAVAGE ENZYME"/>
    <property type="match status" value="1"/>
</dbReference>
<accession>A0A1E3AEZ2</accession>
<dbReference type="Proteomes" id="UP000094067">
    <property type="component" value="Unassembled WGS sequence"/>
</dbReference>
<organism evidence="6 9">
    <name type="scientific">Eisenbergiella tayi</name>
    <dbReference type="NCBI Taxonomy" id="1432052"/>
    <lineage>
        <taxon>Bacteria</taxon>
        <taxon>Bacillati</taxon>
        <taxon>Bacillota</taxon>
        <taxon>Clostridia</taxon>
        <taxon>Lachnospirales</taxon>
        <taxon>Lachnospiraceae</taxon>
        <taxon>Eisenbergiella</taxon>
    </lineage>
</organism>
<dbReference type="EMBL" id="MEHA01000002">
    <property type="protein sequence ID" value="ODR55028.1"/>
    <property type="molecule type" value="Genomic_DNA"/>
</dbReference>
<comment type="cofactor">
    <cofactor evidence="1">
        <name>Zn(2+)</name>
        <dbReference type="ChEBI" id="CHEBI:29105"/>
    </cofactor>
</comment>
<evidence type="ECO:0000256" key="1">
    <source>
        <dbReference type="ARBA" id="ARBA00001947"/>
    </source>
</evidence>
<dbReference type="EMBL" id="MEHD01000051">
    <property type="protein sequence ID" value="ODR45751.1"/>
    <property type="molecule type" value="Genomic_DNA"/>
</dbReference>
<proteinExistence type="predicted"/>
<feature type="region of interest" description="Disordered" evidence="5">
    <location>
        <begin position="255"/>
        <end position="281"/>
    </location>
</feature>
<evidence type="ECO:0000313" key="11">
    <source>
        <dbReference type="Proteomes" id="UP000094869"/>
    </source>
</evidence>
<dbReference type="InterPro" id="IPR008567">
    <property type="entry name" value="BKACE"/>
</dbReference>
<dbReference type="Gene3D" id="3.20.20.70">
    <property type="entry name" value="Aldolase class I"/>
    <property type="match status" value="1"/>
</dbReference>
<dbReference type="AlphaFoldDB" id="A0A1E3AEZ2"/>
<dbReference type="OrthoDB" id="63399at2"/>
<name>A0A1E3AEZ2_9FIRM</name>
<gene>
    <name evidence="6" type="primary">kce</name>
    <name evidence="8" type="ORF">BEI59_03640</name>
    <name evidence="6" type="ORF">BEI61_03202</name>
    <name evidence="7" type="ORF">BEI63_28645</name>
</gene>
<evidence type="ECO:0000256" key="5">
    <source>
        <dbReference type="SAM" id="MobiDB-lite"/>
    </source>
</evidence>
<evidence type="ECO:0000256" key="4">
    <source>
        <dbReference type="ARBA" id="ARBA00022833"/>
    </source>
</evidence>
<dbReference type="EC" id="2.-.-.-" evidence="6"/>
<dbReference type="PANTHER" id="PTHR37418">
    <property type="entry name" value="3-KETO-5-AMINOHEXANOATE CLEAVAGE ENZYME-RELATED"/>
    <property type="match status" value="1"/>
</dbReference>
<dbReference type="InterPro" id="IPR013785">
    <property type="entry name" value="Aldolase_TIM"/>
</dbReference>
<dbReference type="RefSeq" id="WP_069152987.1">
    <property type="nucleotide sequence ID" value="NZ_DBFYTW010000179.1"/>
</dbReference>
<dbReference type="GO" id="GO:0046872">
    <property type="term" value="F:metal ion binding"/>
    <property type="evidence" value="ECO:0007669"/>
    <property type="project" value="UniProtKB-KW"/>
</dbReference>